<keyword evidence="8" id="KW-0175">Coiled coil</keyword>
<evidence type="ECO:0000256" key="6">
    <source>
        <dbReference type="ARBA" id="ARBA00023136"/>
    </source>
</evidence>
<dbReference type="RefSeq" id="WP_193871061.1">
    <property type="nucleotide sequence ID" value="NZ_JADEWU010000064.1"/>
</dbReference>
<evidence type="ECO:0000256" key="9">
    <source>
        <dbReference type="SAM" id="MobiDB-lite"/>
    </source>
</evidence>
<keyword evidence="6" id="KW-0472">Membrane</keyword>
<protein>
    <submittedName>
        <fullName evidence="10">TolC family protein</fullName>
    </submittedName>
</protein>
<dbReference type="Proteomes" id="UP000640725">
    <property type="component" value="Unassembled WGS sequence"/>
</dbReference>
<evidence type="ECO:0000256" key="3">
    <source>
        <dbReference type="ARBA" id="ARBA00022448"/>
    </source>
</evidence>
<sequence>MKKPKNLELESSLNPEPGEESEPLNLLPLGMILTLISGLGGIVVMALPSKPINPESSALSSKLEWFSPPISTSPSLPPLNPISQPISGDLPADMMGNLIPTPHVQSNPSLPLLEELSLEQYSSIPPNLLDENINILNPSPQALTEDNNVSEVETTIESIENSMTPLNLTASRPQYQMLTQQPSNLQPASPVPVVSEQDGVELTLQDVIILALENNRTIKNQYLERIVERQNLAVAEDKFNPDFTPSLAIGWDNITQGNLTTMTRGLILSAKVFVRIPTGGALNLEWTGQRQQRNYQGSGFSDQDVLRQNLAVVFNQPLLRGAGETVNRASVEIARIQETINLLNLKSILIDKITETILAYRNLLQAQEQLKIEQQSLIIAQQQVENTQVFIEAGRRPRADLITVQTRVANQEISLLNAQNNLNQQRLNLLELLDIDEDVNIIASENLEIQPQILEPSEVKQLGFENQPNYLQARLNLEIFKTQLVVAENNRRWNIDFKTEVRHEPAPDIIDNQTDLRAGLVFSKTLGDRTLERDFQRSRIDVLQAQNNLTEASQKIEIDVSQRLQDIEATWKKVELSKRATQLAEEQLRNEKDKVELGVEGSSLVDLVRFQSDLTQAQNDELNAKIEYLNALTNLYQSLGITLDKLEITLENKPLQNNE</sequence>
<dbReference type="Pfam" id="PF02321">
    <property type="entry name" value="OEP"/>
    <property type="match status" value="1"/>
</dbReference>
<keyword evidence="11" id="KW-1185">Reference proteome</keyword>
<evidence type="ECO:0000313" key="11">
    <source>
        <dbReference type="Proteomes" id="UP000640725"/>
    </source>
</evidence>
<comment type="caution">
    <text evidence="10">The sequence shown here is derived from an EMBL/GenBank/DDBJ whole genome shotgun (WGS) entry which is preliminary data.</text>
</comment>
<evidence type="ECO:0000256" key="1">
    <source>
        <dbReference type="ARBA" id="ARBA00004442"/>
    </source>
</evidence>
<evidence type="ECO:0000313" key="10">
    <source>
        <dbReference type="EMBL" id="MBE9145638.1"/>
    </source>
</evidence>
<evidence type="ECO:0000256" key="2">
    <source>
        <dbReference type="ARBA" id="ARBA00007613"/>
    </source>
</evidence>
<name>A0ABR9UGN9_9CYAN</name>
<comment type="subcellular location">
    <subcellularLocation>
        <location evidence="1">Cell outer membrane</location>
    </subcellularLocation>
</comment>
<dbReference type="PANTHER" id="PTHR30026:SF20">
    <property type="entry name" value="OUTER MEMBRANE PROTEIN TOLC"/>
    <property type="match status" value="1"/>
</dbReference>
<evidence type="ECO:0000256" key="7">
    <source>
        <dbReference type="ARBA" id="ARBA00023237"/>
    </source>
</evidence>
<keyword evidence="4" id="KW-1134">Transmembrane beta strand</keyword>
<dbReference type="EMBL" id="JADEWU010000064">
    <property type="protein sequence ID" value="MBE9145638.1"/>
    <property type="molecule type" value="Genomic_DNA"/>
</dbReference>
<keyword evidence="3" id="KW-0813">Transport</keyword>
<evidence type="ECO:0000256" key="4">
    <source>
        <dbReference type="ARBA" id="ARBA00022452"/>
    </source>
</evidence>
<reference evidence="10 11" key="1">
    <citation type="submission" date="2020-10" db="EMBL/GenBank/DDBJ databases">
        <authorList>
            <person name="Castelo-Branco R."/>
            <person name="Eusebio N."/>
            <person name="Adriana R."/>
            <person name="Vieira A."/>
            <person name="Brugerolle De Fraissinette N."/>
            <person name="Rezende De Castro R."/>
            <person name="Schneider M.P."/>
            <person name="Vasconcelos V."/>
            <person name="Leao P.N."/>
        </authorList>
    </citation>
    <scope>NUCLEOTIDE SEQUENCE [LARGE SCALE GENOMIC DNA]</scope>
    <source>
        <strain evidence="10 11">LEGE 06226</strain>
    </source>
</reference>
<gene>
    <name evidence="10" type="ORF">IQ236_20820</name>
</gene>
<feature type="region of interest" description="Disordered" evidence="9">
    <location>
        <begin position="1"/>
        <end position="22"/>
    </location>
</feature>
<comment type="similarity">
    <text evidence="2">Belongs to the outer membrane factor (OMF) (TC 1.B.17) family.</text>
</comment>
<dbReference type="Gene3D" id="1.20.1600.10">
    <property type="entry name" value="Outer membrane efflux proteins (OEP)"/>
    <property type="match status" value="1"/>
</dbReference>
<keyword evidence="5" id="KW-0812">Transmembrane</keyword>
<feature type="coiled-coil region" evidence="8">
    <location>
        <begin position="326"/>
        <end position="383"/>
    </location>
</feature>
<proteinExistence type="inferred from homology"/>
<organism evidence="10 11">
    <name type="scientific">Planktothrix mougeotii LEGE 06226</name>
    <dbReference type="NCBI Taxonomy" id="1828728"/>
    <lineage>
        <taxon>Bacteria</taxon>
        <taxon>Bacillati</taxon>
        <taxon>Cyanobacteriota</taxon>
        <taxon>Cyanophyceae</taxon>
        <taxon>Oscillatoriophycideae</taxon>
        <taxon>Oscillatoriales</taxon>
        <taxon>Microcoleaceae</taxon>
        <taxon>Planktothrix</taxon>
    </lineage>
</organism>
<dbReference type="SUPFAM" id="SSF56954">
    <property type="entry name" value="Outer membrane efflux proteins (OEP)"/>
    <property type="match status" value="1"/>
</dbReference>
<accession>A0ABR9UGN9</accession>
<keyword evidence="7" id="KW-0998">Cell outer membrane</keyword>
<dbReference type="InterPro" id="IPR003423">
    <property type="entry name" value="OMP_efflux"/>
</dbReference>
<dbReference type="PANTHER" id="PTHR30026">
    <property type="entry name" value="OUTER MEMBRANE PROTEIN TOLC"/>
    <property type="match status" value="1"/>
</dbReference>
<evidence type="ECO:0000256" key="5">
    <source>
        <dbReference type="ARBA" id="ARBA00022692"/>
    </source>
</evidence>
<dbReference type="InterPro" id="IPR051906">
    <property type="entry name" value="TolC-like"/>
</dbReference>
<evidence type="ECO:0000256" key="8">
    <source>
        <dbReference type="SAM" id="Coils"/>
    </source>
</evidence>